<evidence type="ECO:0000313" key="2">
    <source>
        <dbReference type="Proteomes" id="UP000712281"/>
    </source>
</evidence>
<sequence>MGFESFVDKHHHSPSIRPLYIKPLHLDEDAQEQDTRRFFFETTQTVRIFFFFIALRFIRYISNHCILMKTHKSKTPGVSSLKQLKLPSRLSIKIQTWKKKKKGGQGDGVDSITQAQPSFLSTVLG</sequence>
<reference evidence="1" key="1">
    <citation type="submission" date="2019-12" db="EMBL/GenBank/DDBJ databases">
        <title>Genome sequencing and annotation of Brassica cretica.</title>
        <authorList>
            <person name="Studholme D.J."/>
            <person name="Sarris P.F."/>
        </authorList>
    </citation>
    <scope>NUCLEOTIDE SEQUENCE</scope>
    <source>
        <strain evidence="1">PFS-001/15</strain>
        <tissue evidence="1">Leaf</tissue>
    </source>
</reference>
<proteinExistence type="predicted"/>
<gene>
    <name evidence="1" type="ORF">F2Q68_00037724</name>
</gene>
<feature type="non-terminal residue" evidence="1">
    <location>
        <position position="1"/>
    </location>
</feature>
<evidence type="ECO:0000313" key="1">
    <source>
        <dbReference type="EMBL" id="KAF2551244.1"/>
    </source>
</evidence>
<accession>A0A8S9H2Y7</accession>
<comment type="caution">
    <text evidence="1">The sequence shown here is derived from an EMBL/GenBank/DDBJ whole genome shotgun (WGS) entry which is preliminary data.</text>
</comment>
<dbReference type="EMBL" id="QGKW02001988">
    <property type="protein sequence ID" value="KAF2551244.1"/>
    <property type="molecule type" value="Genomic_DNA"/>
</dbReference>
<dbReference type="Proteomes" id="UP000712281">
    <property type="component" value="Unassembled WGS sequence"/>
</dbReference>
<name>A0A8S9H2Y7_BRACR</name>
<dbReference type="AlphaFoldDB" id="A0A8S9H2Y7"/>
<organism evidence="1 2">
    <name type="scientific">Brassica cretica</name>
    <name type="common">Mustard</name>
    <dbReference type="NCBI Taxonomy" id="69181"/>
    <lineage>
        <taxon>Eukaryota</taxon>
        <taxon>Viridiplantae</taxon>
        <taxon>Streptophyta</taxon>
        <taxon>Embryophyta</taxon>
        <taxon>Tracheophyta</taxon>
        <taxon>Spermatophyta</taxon>
        <taxon>Magnoliopsida</taxon>
        <taxon>eudicotyledons</taxon>
        <taxon>Gunneridae</taxon>
        <taxon>Pentapetalae</taxon>
        <taxon>rosids</taxon>
        <taxon>malvids</taxon>
        <taxon>Brassicales</taxon>
        <taxon>Brassicaceae</taxon>
        <taxon>Brassiceae</taxon>
        <taxon>Brassica</taxon>
    </lineage>
</organism>
<protein>
    <submittedName>
        <fullName evidence="1">Uncharacterized protein</fullName>
    </submittedName>
</protein>